<evidence type="ECO:0000256" key="3">
    <source>
        <dbReference type="ARBA" id="ARBA00022490"/>
    </source>
</evidence>
<dbReference type="GO" id="GO:0005930">
    <property type="term" value="C:axoneme"/>
    <property type="evidence" value="ECO:0007669"/>
    <property type="project" value="UniProtKB-SubCell"/>
</dbReference>
<reference evidence="12 13" key="1">
    <citation type="submission" date="2008-07" db="EMBL/GenBank/DDBJ databases">
        <authorList>
            <person name="El-Sayed N."/>
            <person name="Caler E."/>
            <person name="Inman J."/>
            <person name="Amedeo P."/>
            <person name="Hass B."/>
            <person name="Wortman J."/>
        </authorList>
    </citation>
    <scope>NUCLEOTIDE SEQUENCE [LARGE SCALE GENOMIC DNA]</scope>
    <source>
        <strain evidence="13">ATCC 50983 / TXsc</strain>
    </source>
</reference>
<dbReference type="CDD" id="cd21453">
    <property type="entry name" value="DLC-like_DNAL4"/>
    <property type="match status" value="1"/>
</dbReference>
<dbReference type="GeneID" id="9062393"/>
<keyword evidence="7 11" id="KW-0505">Motor protein</keyword>
<evidence type="ECO:0000313" key="12">
    <source>
        <dbReference type="EMBL" id="EER17339.1"/>
    </source>
</evidence>
<evidence type="ECO:0000256" key="4">
    <source>
        <dbReference type="ARBA" id="ARBA00022701"/>
    </source>
</evidence>
<evidence type="ECO:0000256" key="6">
    <source>
        <dbReference type="ARBA" id="ARBA00023069"/>
    </source>
</evidence>
<evidence type="ECO:0000313" key="13">
    <source>
        <dbReference type="Proteomes" id="UP000007800"/>
    </source>
</evidence>
<proteinExistence type="inferred from homology"/>
<organism evidence="13">
    <name type="scientific">Perkinsus marinus (strain ATCC 50983 / TXsc)</name>
    <dbReference type="NCBI Taxonomy" id="423536"/>
    <lineage>
        <taxon>Eukaryota</taxon>
        <taxon>Sar</taxon>
        <taxon>Alveolata</taxon>
        <taxon>Perkinsozoa</taxon>
        <taxon>Perkinsea</taxon>
        <taxon>Perkinsida</taxon>
        <taxon>Perkinsidae</taxon>
        <taxon>Perkinsus</taxon>
    </lineage>
</organism>
<dbReference type="Pfam" id="PF01221">
    <property type="entry name" value="Dynein_light"/>
    <property type="match status" value="1"/>
</dbReference>
<evidence type="ECO:0000256" key="7">
    <source>
        <dbReference type="ARBA" id="ARBA00023175"/>
    </source>
</evidence>
<evidence type="ECO:0000256" key="9">
    <source>
        <dbReference type="ARBA" id="ARBA00023273"/>
    </source>
</evidence>
<dbReference type="Gene3D" id="3.30.740.10">
    <property type="entry name" value="Protein Inhibitor Of Neuronal Nitric Oxide Synthase"/>
    <property type="match status" value="1"/>
</dbReference>
<dbReference type="EMBL" id="GG672124">
    <property type="protein sequence ID" value="EER17339.1"/>
    <property type="molecule type" value="Genomic_DNA"/>
</dbReference>
<keyword evidence="9" id="KW-0966">Cell projection</keyword>
<protein>
    <recommendedName>
        <fullName evidence="11">Dynein light chain</fullName>
    </recommendedName>
</protein>
<evidence type="ECO:0000256" key="10">
    <source>
        <dbReference type="ARBA" id="ARBA00057688"/>
    </source>
</evidence>
<keyword evidence="6" id="KW-0969">Cilium</keyword>
<dbReference type="RefSeq" id="XP_002785543.1">
    <property type="nucleotide sequence ID" value="XM_002785497.1"/>
</dbReference>
<dbReference type="FunCoup" id="C5KDN6">
    <property type="interactions" value="2"/>
</dbReference>
<evidence type="ECO:0000256" key="5">
    <source>
        <dbReference type="ARBA" id="ARBA00023017"/>
    </source>
</evidence>
<keyword evidence="5 11" id="KW-0243">Dynein</keyword>
<dbReference type="InterPro" id="IPR001372">
    <property type="entry name" value="Dynein_light_chain_typ-1/2"/>
</dbReference>
<evidence type="ECO:0000256" key="1">
    <source>
        <dbReference type="ARBA" id="ARBA00004430"/>
    </source>
</evidence>
<dbReference type="OrthoDB" id="6506078at2759"/>
<gene>
    <name evidence="12" type="ORF">Pmar_PMAR022277</name>
</gene>
<dbReference type="InterPro" id="IPR037177">
    <property type="entry name" value="DLC_sf"/>
</dbReference>
<sequence length="105" mass="11418">MAAKDIPADLKKQMQRSLVKHTDIAGDTRGEVVDLIVGAIDKHATPEGVNLEAAAQLIKDSLDKQYGLAWHCVIGKGFSYDITAQNGSLMHCFYQGDIAVLVFKC</sequence>
<dbReference type="GO" id="GO:0030286">
    <property type="term" value="C:dynein complex"/>
    <property type="evidence" value="ECO:0007669"/>
    <property type="project" value="UniProtKB-KW"/>
</dbReference>
<comment type="function">
    <text evidence="10">Force generating protein of respiratory cilia. Produces force towards the minus ends of microtubules. Dynein has ATPase activity.</text>
</comment>
<name>C5KDN6_PERM5</name>
<dbReference type="PANTHER" id="PTHR11886:SF2">
    <property type="entry name" value="DYNEIN AXONEMAL LIGHT CHAIN 4"/>
    <property type="match status" value="1"/>
</dbReference>
<keyword evidence="13" id="KW-1185">Reference proteome</keyword>
<dbReference type="GO" id="GO:0007017">
    <property type="term" value="P:microtubule-based process"/>
    <property type="evidence" value="ECO:0007669"/>
    <property type="project" value="InterPro"/>
</dbReference>
<dbReference type="SUPFAM" id="SSF54648">
    <property type="entry name" value="DLC"/>
    <property type="match status" value="1"/>
</dbReference>
<comment type="subcellular location">
    <subcellularLocation>
        <location evidence="1">Cytoplasm</location>
        <location evidence="1">Cytoskeleton</location>
        <location evidence="1">Cilium axoneme</location>
    </subcellularLocation>
</comment>
<keyword evidence="8 11" id="KW-0206">Cytoskeleton</keyword>
<keyword evidence="3 11" id="KW-0963">Cytoplasm</keyword>
<evidence type="ECO:0000256" key="2">
    <source>
        <dbReference type="ARBA" id="ARBA00011655"/>
    </source>
</evidence>
<dbReference type="OMA" id="KEPEGPC"/>
<dbReference type="InParanoid" id="C5KDN6"/>
<evidence type="ECO:0000256" key="11">
    <source>
        <dbReference type="RuleBase" id="RU365010"/>
    </source>
</evidence>
<dbReference type="AlphaFoldDB" id="C5KDN6"/>
<evidence type="ECO:0000256" key="8">
    <source>
        <dbReference type="ARBA" id="ARBA00023212"/>
    </source>
</evidence>
<dbReference type="PANTHER" id="PTHR11886">
    <property type="entry name" value="DYNEIN LIGHT CHAIN"/>
    <property type="match status" value="1"/>
</dbReference>
<keyword evidence="4 11" id="KW-0493">Microtubule</keyword>
<comment type="subunit">
    <text evidence="2">Consists of at least two heavy chains and a number of intermediate and light chains.</text>
</comment>
<dbReference type="GO" id="GO:0005874">
    <property type="term" value="C:microtubule"/>
    <property type="evidence" value="ECO:0007669"/>
    <property type="project" value="UniProtKB-KW"/>
</dbReference>
<comment type="similarity">
    <text evidence="11">Belongs to the dynein light chain family.</text>
</comment>
<accession>C5KDN6</accession>
<dbReference type="SMART" id="SM01375">
    <property type="entry name" value="Dynein_light"/>
    <property type="match status" value="1"/>
</dbReference>
<dbReference type="Proteomes" id="UP000007800">
    <property type="component" value="Unassembled WGS sequence"/>
</dbReference>
<dbReference type="FunFam" id="3.30.740.10:FF:000002">
    <property type="entry name" value="Dynein light chain"/>
    <property type="match status" value="1"/>
</dbReference>